<dbReference type="EMBL" id="CAXHTA020000001">
    <property type="protein sequence ID" value="CAL5218574.1"/>
    <property type="molecule type" value="Genomic_DNA"/>
</dbReference>
<evidence type="ECO:0000313" key="2">
    <source>
        <dbReference type="Proteomes" id="UP001497392"/>
    </source>
</evidence>
<proteinExistence type="predicted"/>
<reference evidence="1 2" key="1">
    <citation type="submission" date="2024-06" db="EMBL/GenBank/DDBJ databases">
        <authorList>
            <person name="Kraege A."/>
            <person name="Thomma B."/>
        </authorList>
    </citation>
    <scope>NUCLEOTIDE SEQUENCE [LARGE SCALE GENOMIC DNA]</scope>
</reference>
<comment type="caution">
    <text evidence="1">The sequence shown here is derived from an EMBL/GenBank/DDBJ whole genome shotgun (WGS) entry which is preliminary data.</text>
</comment>
<keyword evidence="2" id="KW-1185">Reference proteome</keyword>
<organism evidence="1 2">
    <name type="scientific">Coccomyxa viridis</name>
    <dbReference type="NCBI Taxonomy" id="1274662"/>
    <lineage>
        <taxon>Eukaryota</taxon>
        <taxon>Viridiplantae</taxon>
        <taxon>Chlorophyta</taxon>
        <taxon>core chlorophytes</taxon>
        <taxon>Trebouxiophyceae</taxon>
        <taxon>Trebouxiophyceae incertae sedis</taxon>
        <taxon>Coccomyxaceae</taxon>
        <taxon>Coccomyxa</taxon>
    </lineage>
</organism>
<name>A0ABP1FFA9_9CHLO</name>
<accession>A0ABP1FFA9</accession>
<dbReference type="Proteomes" id="UP001497392">
    <property type="component" value="Unassembled WGS sequence"/>
</dbReference>
<protein>
    <submittedName>
        <fullName evidence="1">G268 protein</fullName>
    </submittedName>
</protein>
<sequence>MDVQLCDHWYPTPLCRRVSDLQHVYAVVAVRKDPSAAAIRAQMRYVSARLARLTCAATASAKASANPAGEFRRQFQQQGASAAEQEGSRRFTHAQRAVAVALMEVMQEAMRDSKEAAMAARLTLTNDNPAMRPFLAMMPENGPVPTVKQLEQRASDQLLESLTKLANQCAAAQCQPLEVFTRSMQSRVHMAAANSIAAMRGWYEQHRQSWQQQQL</sequence>
<gene>
    <name evidence="1" type="primary">g268</name>
    <name evidence="1" type="ORF">VP750_LOCUS233</name>
</gene>
<evidence type="ECO:0000313" key="1">
    <source>
        <dbReference type="EMBL" id="CAL5218574.1"/>
    </source>
</evidence>